<evidence type="ECO:0000256" key="3">
    <source>
        <dbReference type="ARBA" id="ARBA00023237"/>
    </source>
</evidence>
<dbReference type="EMBL" id="LPEQ01000110">
    <property type="protein sequence ID" value="KVV41399.1"/>
    <property type="molecule type" value="Genomic_DNA"/>
</dbReference>
<keyword evidence="2" id="KW-0472">Membrane</keyword>
<keyword evidence="6" id="KW-1185">Reference proteome</keyword>
<protein>
    <submittedName>
        <fullName evidence="5">Secretin and TonB N terminus short domain protein</fullName>
    </submittedName>
</protein>
<name>A0A106EAM8_9BURK</name>
<dbReference type="Pfam" id="PF07660">
    <property type="entry name" value="STN"/>
    <property type="match status" value="1"/>
</dbReference>
<evidence type="ECO:0000259" key="4">
    <source>
        <dbReference type="SMART" id="SM00965"/>
    </source>
</evidence>
<evidence type="ECO:0000256" key="2">
    <source>
        <dbReference type="ARBA" id="ARBA00023136"/>
    </source>
</evidence>
<sequence>MTRSRAPTGVLALVAWLVFVVLCMRDAYAQETGSTGRAPGSVVHFDLPAQPLSKALQDFARLTELIVLAPAPLLDARTSAPVQGDYVPRDALERMLAGTGLRAEFSRPDEAIIVAQPAADAAPATADTPADAALPIDGIGDSGERRTFAGVLQAHLIDALCAQPAAVPGSYRLVAQVRIDNRGAAVAVNMVASSGSAARDAAVMRALRALKLDDAPPADLPQPVTILLRPAGNGVHFRCPPTASRG</sequence>
<feature type="domain" description="Secretin/TonB short N-terminal" evidence="4">
    <location>
        <begin position="65"/>
        <end position="117"/>
    </location>
</feature>
<keyword evidence="1" id="KW-0813">Transport</keyword>
<evidence type="ECO:0000313" key="5">
    <source>
        <dbReference type="EMBL" id="KVV41399.1"/>
    </source>
</evidence>
<dbReference type="AlphaFoldDB" id="A0A106EAM8"/>
<dbReference type="SUPFAM" id="SSF74653">
    <property type="entry name" value="TolA/TonB C-terminal domain"/>
    <property type="match status" value="1"/>
</dbReference>
<reference evidence="5 6" key="1">
    <citation type="submission" date="2015-11" db="EMBL/GenBank/DDBJ databases">
        <title>Expanding the genomic diversity of Burkholderia species for the development of highly accurate diagnostics.</title>
        <authorList>
            <person name="Sahl J."/>
            <person name="Keim P."/>
            <person name="Wagner D."/>
        </authorList>
    </citation>
    <scope>NUCLEOTIDE SEQUENCE [LARGE SCALE GENOMIC DNA]</scope>
    <source>
        <strain evidence="5 6">MSMB1301WGS</strain>
    </source>
</reference>
<organism evidence="5 6">
    <name type="scientific">Burkholderia territorii</name>
    <dbReference type="NCBI Taxonomy" id="1503055"/>
    <lineage>
        <taxon>Bacteria</taxon>
        <taxon>Pseudomonadati</taxon>
        <taxon>Pseudomonadota</taxon>
        <taxon>Betaproteobacteria</taxon>
        <taxon>Burkholderiales</taxon>
        <taxon>Burkholderiaceae</taxon>
        <taxon>Burkholderia</taxon>
        <taxon>Burkholderia cepacia complex</taxon>
    </lineage>
</organism>
<dbReference type="InterPro" id="IPR011662">
    <property type="entry name" value="Secretin/TonB_short_N"/>
</dbReference>
<proteinExistence type="predicted"/>
<dbReference type="Gene3D" id="3.55.50.30">
    <property type="match status" value="1"/>
</dbReference>
<dbReference type="Pfam" id="PF13103">
    <property type="entry name" value="TonB_2"/>
    <property type="match status" value="1"/>
</dbReference>
<dbReference type="Proteomes" id="UP000062317">
    <property type="component" value="Unassembled WGS sequence"/>
</dbReference>
<comment type="caution">
    <text evidence="5">The sequence shown here is derived from an EMBL/GenBank/DDBJ whole genome shotgun (WGS) entry which is preliminary data.</text>
</comment>
<gene>
    <name evidence="5" type="ORF">WT27_12325</name>
</gene>
<keyword evidence="3" id="KW-0998">Cell outer membrane</keyword>
<evidence type="ECO:0000313" key="6">
    <source>
        <dbReference type="Proteomes" id="UP000062317"/>
    </source>
</evidence>
<dbReference type="RefSeq" id="WP_060108035.1">
    <property type="nucleotide sequence ID" value="NZ_LPEQ01000110.1"/>
</dbReference>
<dbReference type="Gene3D" id="3.30.1150.10">
    <property type="match status" value="1"/>
</dbReference>
<dbReference type="SMART" id="SM00965">
    <property type="entry name" value="STN"/>
    <property type="match status" value="1"/>
</dbReference>
<accession>A0A106EAM8</accession>
<dbReference type="GO" id="GO:0019867">
    <property type="term" value="C:outer membrane"/>
    <property type="evidence" value="ECO:0007669"/>
    <property type="project" value="InterPro"/>
</dbReference>
<evidence type="ECO:0000256" key="1">
    <source>
        <dbReference type="ARBA" id="ARBA00022448"/>
    </source>
</evidence>